<dbReference type="PRINTS" id="PR00032">
    <property type="entry name" value="HTHARAC"/>
</dbReference>
<dbReference type="InterPro" id="IPR018060">
    <property type="entry name" value="HTH_AraC"/>
</dbReference>
<dbReference type="Gene3D" id="1.10.10.60">
    <property type="entry name" value="Homeodomain-like"/>
    <property type="match status" value="2"/>
</dbReference>
<keyword evidence="3" id="KW-0804">Transcription</keyword>
<dbReference type="GO" id="GO:0043565">
    <property type="term" value="F:sequence-specific DNA binding"/>
    <property type="evidence" value="ECO:0007669"/>
    <property type="project" value="InterPro"/>
</dbReference>
<dbReference type="InterPro" id="IPR009057">
    <property type="entry name" value="Homeodomain-like_sf"/>
</dbReference>
<keyword evidence="1" id="KW-0805">Transcription regulation</keyword>
<protein>
    <submittedName>
        <fullName evidence="5">YSIRK-targeted surface antigen transcriptional regulator</fullName>
    </submittedName>
</protein>
<reference evidence="5 6" key="1">
    <citation type="submission" date="2016-11" db="EMBL/GenBank/DDBJ databases">
        <authorList>
            <person name="Jaros S."/>
            <person name="Januszkiewicz K."/>
            <person name="Wedrychowicz H."/>
        </authorList>
    </citation>
    <scope>NUCLEOTIDE SEQUENCE [LARGE SCALE GENOMIC DNA]</scope>
    <source>
        <strain evidence="5 6">DSM 15929</strain>
    </source>
</reference>
<dbReference type="PROSITE" id="PS01124">
    <property type="entry name" value="HTH_ARAC_FAMILY_2"/>
    <property type="match status" value="1"/>
</dbReference>
<name>A0A1M7BTR3_9FIRM</name>
<evidence type="ECO:0000256" key="2">
    <source>
        <dbReference type="ARBA" id="ARBA00023125"/>
    </source>
</evidence>
<gene>
    <name evidence="5" type="ORF">SAMN02745136_05243</name>
</gene>
<dbReference type="Proteomes" id="UP000184386">
    <property type="component" value="Unassembled WGS sequence"/>
</dbReference>
<feature type="domain" description="HTH araC/xylS-type" evidence="4">
    <location>
        <begin position="295"/>
        <end position="393"/>
    </location>
</feature>
<dbReference type="SMART" id="SM00342">
    <property type="entry name" value="HTH_ARAC"/>
    <property type="match status" value="1"/>
</dbReference>
<keyword evidence="6" id="KW-1185">Reference proteome</keyword>
<evidence type="ECO:0000313" key="5">
    <source>
        <dbReference type="EMBL" id="SHL58405.1"/>
    </source>
</evidence>
<keyword evidence="2" id="KW-0238">DNA-binding</keyword>
<organism evidence="5 6">
    <name type="scientific">Anaerocolumna jejuensis DSM 15929</name>
    <dbReference type="NCBI Taxonomy" id="1121322"/>
    <lineage>
        <taxon>Bacteria</taxon>
        <taxon>Bacillati</taxon>
        <taxon>Bacillota</taxon>
        <taxon>Clostridia</taxon>
        <taxon>Lachnospirales</taxon>
        <taxon>Lachnospiraceae</taxon>
        <taxon>Anaerocolumna</taxon>
    </lineage>
</organism>
<dbReference type="Pfam" id="PF12833">
    <property type="entry name" value="HTH_18"/>
    <property type="match status" value="1"/>
</dbReference>
<dbReference type="AlphaFoldDB" id="A0A1M7BTR3"/>
<dbReference type="PANTHER" id="PTHR43280">
    <property type="entry name" value="ARAC-FAMILY TRANSCRIPTIONAL REGULATOR"/>
    <property type="match status" value="1"/>
</dbReference>
<dbReference type="GO" id="GO:0003700">
    <property type="term" value="F:DNA-binding transcription factor activity"/>
    <property type="evidence" value="ECO:0007669"/>
    <property type="project" value="InterPro"/>
</dbReference>
<dbReference type="OrthoDB" id="184994at2"/>
<dbReference type="STRING" id="1121322.SAMN02745136_05243"/>
<dbReference type="EMBL" id="FRAC01000039">
    <property type="protein sequence ID" value="SHL58405.1"/>
    <property type="molecule type" value="Genomic_DNA"/>
</dbReference>
<dbReference type="PANTHER" id="PTHR43280:SF34">
    <property type="entry name" value="ARAC-FAMILY TRANSCRIPTIONAL REGULATOR"/>
    <property type="match status" value="1"/>
</dbReference>
<dbReference type="InterPro" id="IPR020449">
    <property type="entry name" value="Tscrpt_reg_AraC-type_HTH"/>
</dbReference>
<evidence type="ECO:0000256" key="3">
    <source>
        <dbReference type="ARBA" id="ARBA00023163"/>
    </source>
</evidence>
<dbReference type="SUPFAM" id="SSF46689">
    <property type="entry name" value="Homeodomain-like"/>
    <property type="match status" value="2"/>
</dbReference>
<accession>A0A1M7BTR3</accession>
<evidence type="ECO:0000259" key="4">
    <source>
        <dbReference type="PROSITE" id="PS01124"/>
    </source>
</evidence>
<evidence type="ECO:0000313" key="6">
    <source>
        <dbReference type="Proteomes" id="UP000184386"/>
    </source>
</evidence>
<dbReference type="RefSeq" id="WP_073280148.1">
    <property type="nucleotide sequence ID" value="NZ_FRAC01000039.1"/>
</dbReference>
<sequence>MTLSDFQYICDSIANVSDIPIRLFVSSQFDSAFRMHHLHPDPLFIYKNELLNRKENISYFISPYLQYYGIINHKEFTIILGPVGHCNLNRQEEHDYAFLLGITHQQFRLLLNDMNTIAHIPLENFLHILLLINFYLNDEKLDLSDLPIFDLFQKFNTKSSMAAVNPANTDEEIAPFHNTLEYENQMLEYITAGDSDSLTLFFKKSAHGGIGKLARHYLRQYKNIFITSVTLVSRAAIKGGLMEDDAMSLSDFYIQYCEELFDTDSIGALQYQMIMDFTERVKKTRDTASASPLIQYVIRYIKLNLSNKLDGTVIAKEVHMSRSALCIRFKKEVTVTLAEFILNQRIEKAKSFLRFTDKPLSEISSFLCFSSQSHFQNVFKKFVGITPSEYRKTRK</sequence>
<evidence type="ECO:0000256" key="1">
    <source>
        <dbReference type="ARBA" id="ARBA00023015"/>
    </source>
</evidence>
<proteinExistence type="predicted"/>